<name>A0A0M3HR19_ASCLU</name>
<organism evidence="1 2">
    <name type="scientific">Ascaris lumbricoides</name>
    <name type="common">Giant roundworm</name>
    <dbReference type="NCBI Taxonomy" id="6252"/>
    <lineage>
        <taxon>Eukaryota</taxon>
        <taxon>Metazoa</taxon>
        <taxon>Ecdysozoa</taxon>
        <taxon>Nematoda</taxon>
        <taxon>Chromadorea</taxon>
        <taxon>Rhabditida</taxon>
        <taxon>Spirurina</taxon>
        <taxon>Ascaridomorpha</taxon>
        <taxon>Ascaridoidea</taxon>
        <taxon>Ascarididae</taxon>
        <taxon>Ascaris</taxon>
    </lineage>
</organism>
<reference evidence="2" key="1">
    <citation type="submission" date="2017-02" db="UniProtKB">
        <authorList>
            <consortium name="WormBaseParasite"/>
        </authorList>
    </citation>
    <scope>IDENTIFICATION</scope>
</reference>
<accession>A0A0M3HR19</accession>
<sequence length="71" mass="7812">MCNKKALTRSGHHTNCVLKDMCTVVVWSAAILVEQKFVMSSSNISADSYSELETDIWDIQDCGHTAGFADT</sequence>
<evidence type="ECO:0000313" key="1">
    <source>
        <dbReference type="Proteomes" id="UP000036681"/>
    </source>
</evidence>
<dbReference type="WBParaSite" id="ALUE_0000465701-mRNA-1">
    <property type="protein sequence ID" value="ALUE_0000465701-mRNA-1"/>
    <property type="gene ID" value="ALUE_0000465701"/>
</dbReference>
<proteinExistence type="predicted"/>
<dbReference type="Proteomes" id="UP000036681">
    <property type="component" value="Unplaced"/>
</dbReference>
<evidence type="ECO:0000313" key="2">
    <source>
        <dbReference type="WBParaSite" id="ALUE_0000465701-mRNA-1"/>
    </source>
</evidence>
<protein>
    <submittedName>
        <fullName evidence="2">Peptidase S1 domain-containing protein</fullName>
    </submittedName>
</protein>
<dbReference type="AlphaFoldDB" id="A0A0M3HR19"/>
<keyword evidence="1" id="KW-1185">Reference proteome</keyword>